<organism evidence="4">
    <name type="scientific">Anisakis simplex</name>
    <name type="common">Herring worm</name>
    <dbReference type="NCBI Taxonomy" id="6269"/>
    <lineage>
        <taxon>Eukaryota</taxon>
        <taxon>Metazoa</taxon>
        <taxon>Ecdysozoa</taxon>
        <taxon>Nematoda</taxon>
        <taxon>Chromadorea</taxon>
        <taxon>Rhabditida</taxon>
        <taxon>Spirurina</taxon>
        <taxon>Ascaridomorpha</taxon>
        <taxon>Ascaridoidea</taxon>
        <taxon>Anisakidae</taxon>
        <taxon>Anisakis</taxon>
        <taxon>Anisakis simplex complex</taxon>
    </lineage>
</organism>
<dbReference type="OrthoDB" id="5876557at2759"/>
<evidence type="ECO:0000313" key="3">
    <source>
        <dbReference type="Proteomes" id="UP000267096"/>
    </source>
</evidence>
<keyword evidence="3" id="KW-1185">Reference proteome</keyword>
<sequence length="85" mass="9437">MNSNTTTNNRNPPTEPRKAPIAQAECSDTDFDTARSICRAISVEKNKSNNASDGHSFYRGTSFMFCSFAKLYSGIRFSNYIGRNG</sequence>
<gene>
    <name evidence="2" type="ORF">ASIM_LOCUS9314</name>
</gene>
<accession>A0A0M3JPI1</accession>
<reference evidence="2 3" key="2">
    <citation type="submission" date="2018-11" db="EMBL/GenBank/DDBJ databases">
        <authorList>
            <consortium name="Pathogen Informatics"/>
        </authorList>
    </citation>
    <scope>NUCLEOTIDE SEQUENCE [LARGE SCALE GENOMIC DNA]</scope>
</reference>
<dbReference type="Proteomes" id="UP000267096">
    <property type="component" value="Unassembled WGS sequence"/>
</dbReference>
<protein>
    <submittedName>
        <fullName evidence="4">Beta-lactamase domain-containing protein</fullName>
    </submittedName>
</protein>
<feature type="region of interest" description="Disordered" evidence="1">
    <location>
        <begin position="1"/>
        <end position="25"/>
    </location>
</feature>
<name>A0A0M3JPI1_ANISI</name>
<dbReference type="EMBL" id="UYRR01028059">
    <property type="protein sequence ID" value="VDK38591.1"/>
    <property type="molecule type" value="Genomic_DNA"/>
</dbReference>
<dbReference type="AlphaFoldDB" id="A0A0M3JPI1"/>
<evidence type="ECO:0000313" key="4">
    <source>
        <dbReference type="WBParaSite" id="ASIM_0000957701-mRNA-1"/>
    </source>
</evidence>
<evidence type="ECO:0000256" key="1">
    <source>
        <dbReference type="SAM" id="MobiDB-lite"/>
    </source>
</evidence>
<proteinExistence type="predicted"/>
<feature type="compositionally biased region" description="Low complexity" evidence="1">
    <location>
        <begin position="1"/>
        <end position="12"/>
    </location>
</feature>
<reference evidence="4" key="1">
    <citation type="submission" date="2017-02" db="UniProtKB">
        <authorList>
            <consortium name="WormBaseParasite"/>
        </authorList>
    </citation>
    <scope>IDENTIFICATION</scope>
</reference>
<evidence type="ECO:0000313" key="2">
    <source>
        <dbReference type="EMBL" id="VDK38591.1"/>
    </source>
</evidence>
<dbReference type="WBParaSite" id="ASIM_0000957701-mRNA-1">
    <property type="protein sequence ID" value="ASIM_0000957701-mRNA-1"/>
    <property type="gene ID" value="ASIM_0000957701"/>
</dbReference>